<dbReference type="InterPro" id="IPR011990">
    <property type="entry name" value="TPR-like_helical_dom_sf"/>
</dbReference>
<dbReference type="InterPro" id="IPR019734">
    <property type="entry name" value="TPR_rpt"/>
</dbReference>
<dbReference type="AlphaFoldDB" id="A0A657Q0K6"/>
<evidence type="ECO:0000256" key="2">
    <source>
        <dbReference type="ARBA" id="ARBA00022803"/>
    </source>
</evidence>
<dbReference type="Pfam" id="PF13181">
    <property type="entry name" value="TPR_8"/>
    <property type="match status" value="1"/>
</dbReference>
<name>A0A657Q0K6_9GAMM</name>
<protein>
    <submittedName>
        <fullName evidence="4">Type IV pilus biogenesis/stability protein PilW</fullName>
    </submittedName>
</protein>
<keyword evidence="2 3" id="KW-0802">TPR repeat</keyword>
<evidence type="ECO:0000313" key="5">
    <source>
        <dbReference type="Proteomes" id="UP000243361"/>
    </source>
</evidence>
<dbReference type="InterPro" id="IPR051012">
    <property type="entry name" value="CellSynth/LPSAsmb/PSIAsmb"/>
</dbReference>
<dbReference type="InterPro" id="IPR013360">
    <property type="entry name" value="Pilus_4_PilW"/>
</dbReference>
<dbReference type="EMBL" id="MUIE01000159">
    <property type="protein sequence ID" value="OQX35619.1"/>
    <property type="molecule type" value="Genomic_DNA"/>
</dbReference>
<keyword evidence="1" id="KW-0677">Repeat</keyword>
<gene>
    <name evidence="4" type="ORF">B0D84_02230</name>
</gene>
<comment type="caution">
    <text evidence="4">The sequence shown here is derived from an EMBL/GenBank/DDBJ whole genome shotgun (WGS) entry which is preliminary data.</text>
</comment>
<keyword evidence="5" id="KW-1185">Reference proteome</keyword>
<dbReference type="SMART" id="SM00028">
    <property type="entry name" value="TPR"/>
    <property type="match status" value="4"/>
</dbReference>
<organism evidence="4 5">
    <name type="scientific">Candidatus Sedimenticola endophacoides</name>
    <dbReference type="NCBI Taxonomy" id="2548426"/>
    <lineage>
        <taxon>Bacteria</taxon>
        <taxon>Pseudomonadati</taxon>
        <taxon>Pseudomonadota</taxon>
        <taxon>Gammaproteobacteria</taxon>
        <taxon>Chromatiales</taxon>
        <taxon>Sedimenticolaceae</taxon>
        <taxon>Sedimenticola</taxon>
    </lineage>
</organism>
<proteinExistence type="predicted"/>
<evidence type="ECO:0000256" key="3">
    <source>
        <dbReference type="PROSITE-ProRule" id="PRU00339"/>
    </source>
</evidence>
<evidence type="ECO:0000313" key="4">
    <source>
        <dbReference type="EMBL" id="OQX35619.1"/>
    </source>
</evidence>
<dbReference type="PROSITE" id="PS50005">
    <property type="entry name" value="TPR"/>
    <property type="match status" value="2"/>
</dbReference>
<dbReference type="PANTHER" id="PTHR45586:SF1">
    <property type="entry name" value="LIPOPOLYSACCHARIDE ASSEMBLY PROTEIN B"/>
    <property type="match status" value="1"/>
</dbReference>
<dbReference type="NCBIfam" id="TIGR02521">
    <property type="entry name" value="type_IV_pilW"/>
    <property type="match status" value="1"/>
</dbReference>
<evidence type="ECO:0000256" key="1">
    <source>
        <dbReference type="ARBA" id="ARBA00022737"/>
    </source>
</evidence>
<sequence length="266" mass="29386">MKQINTLLVIAVVLLLLGGCQSTPSRPGGGVVDLEDSTGEMGEAVQRTGAGDIYVRLAVAYLNEGRLDVALQKAKTALQVEPGNAEAHNVVALIYGRLGEKGLAERHYREGLNIRPRNSYLRNAYGTFLCQEGRFDEADQQFSQALENPLYQTPEVALSNAGICARRIPDDSRAERYLRRALEANPRFAPALIQMGQLSYDNGDHLMARGYLQRYQAVAQATAASLWLGIRTERELGDRNAVASYSMALRNNYPDSREAQLLRESE</sequence>
<dbReference type="Gene3D" id="1.25.40.10">
    <property type="entry name" value="Tetratricopeptide repeat domain"/>
    <property type="match status" value="1"/>
</dbReference>
<dbReference type="SUPFAM" id="SSF48452">
    <property type="entry name" value="TPR-like"/>
    <property type="match status" value="1"/>
</dbReference>
<dbReference type="Proteomes" id="UP000243361">
    <property type="component" value="Unassembled WGS sequence"/>
</dbReference>
<feature type="repeat" description="TPR" evidence="3">
    <location>
        <begin position="51"/>
        <end position="84"/>
    </location>
</feature>
<accession>A0A657Q0K6</accession>
<dbReference type="PROSITE" id="PS51257">
    <property type="entry name" value="PROKAR_LIPOPROTEIN"/>
    <property type="match status" value="1"/>
</dbReference>
<dbReference type="PANTHER" id="PTHR45586">
    <property type="entry name" value="TPR REPEAT-CONTAINING PROTEIN PA4667"/>
    <property type="match status" value="1"/>
</dbReference>
<reference evidence="4" key="1">
    <citation type="submission" date="2017-02" db="EMBL/GenBank/DDBJ databases">
        <title>Novel co-symbiosis in the unique lucinid bivalve Phacoides pectinatus.</title>
        <authorList>
            <person name="Lim S.J."/>
            <person name="Davis B.G."/>
            <person name="Gill D.E."/>
            <person name="Engel A.S."/>
            <person name="Anderson L.C."/>
            <person name="Campbell B.J."/>
        </authorList>
    </citation>
    <scope>NUCLEOTIDE SEQUENCE [LARGE SCALE GENOMIC DNA]</scope>
    <source>
        <strain evidence="4">LUC13016_P6</strain>
    </source>
</reference>
<feature type="repeat" description="TPR" evidence="3">
    <location>
        <begin position="85"/>
        <end position="118"/>
    </location>
</feature>